<organism evidence="4 5">
    <name type="scientific">Microcoleus asticus IPMA8</name>
    <dbReference type="NCBI Taxonomy" id="2563858"/>
    <lineage>
        <taxon>Bacteria</taxon>
        <taxon>Bacillati</taxon>
        <taxon>Cyanobacteriota</taxon>
        <taxon>Cyanophyceae</taxon>
        <taxon>Oscillatoriophycideae</taxon>
        <taxon>Oscillatoriales</taxon>
        <taxon>Microcoleaceae</taxon>
        <taxon>Microcoleus</taxon>
        <taxon>Microcoleus asticus</taxon>
    </lineage>
</organism>
<dbReference type="EMBL" id="SRRZ01000027">
    <property type="protein sequence ID" value="NQE34212.1"/>
    <property type="molecule type" value="Genomic_DNA"/>
</dbReference>
<dbReference type="CDD" id="cd07302">
    <property type="entry name" value="CHD"/>
    <property type="match status" value="1"/>
</dbReference>
<evidence type="ECO:0000313" key="4">
    <source>
        <dbReference type="EMBL" id="NQE34212.1"/>
    </source>
</evidence>
<keyword evidence="2" id="KW-1133">Transmembrane helix</keyword>
<accession>A0ABX2CUX8</accession>
<dbReference type="GO" id="GO:0004016">
    <property type="term" value="F:adenylate cyclase activity"/>
    <property type="evidence" value="ECO:0007669"/>
    <property type="project" value="UniProtKB-EC"/>
</dbReference>
<keyword evidence="2" id="KW-0472">Membrane</keyword>
<name>A0ABX2CUX8_9CYAN</name>
<evidence type="ECO:0000313" key="5">
    <source>
        <dbReference type="Proteomes" id="UP000702425"/>
    </source>
</evidence>
<dbReference type="Proteomes" id="UP000702425">
    <property type="component" value="Unassembled WGS sequence"/>
</dbReference>
<proteinExistence type="inferred from homology"/>
<dbReference type="PANTHER" id="PTHR43081:SF1">
    <property type="entry name" value="ADENYLATE CYCLASE, TERMINAL-DIFFERENTIATION SPECIFIC"/>
    <property type="match status" value="1"/>
</dbReference>
<evidence type="ECO:0000256" key="1">
    <source>
        <dbReference type="ARBA" id="ARBA00005381"/>
    </source>
</evidence>
<dbReference type="InterPro" id="IPR029787">
    <property type="entry name" value="Nucleotide_cyclase"/>
</dbReference>
<reference evidence="4 5" key="1">
    <citation type="journal article" date="2020" name="Sci. Rep.">
        <title>A novel cyanobacterial geosmin producer, revising GeoA distribution and dispersion patterns in Bacteria.</title>
        <authorList>
            <person name="Churro C."/>
            <person name="Semedo-Aguiar A.P."/>
            <person name="Silva A.D."/>
            <person name="Pereira-Leal J.B."/>
            <person name="Leite R.B."/>
        </authorList>
    </citation>
    <scope>NUCLEOTIDE SEQUENCE [LARGE SCALE GENOMIC DNA]</scope>
    <source>
        <strain evidence="4 5">IPMA8</strain>
    </source>
</reference>
<dbReference type="Pfam" id="PF00211">
    <property type="entry name" value="Guanylate_cyc"/>
    <property type="match status" value="1"/>
</dbReference>
<evidence type="ECO:0000256" key="2">
    <source>
        <dbReference type="SAM" id="Phobius"/>
    </source>
</evidence>
<comment type="similarity">
    <text evidence="1">Belongs to the adenylyl cyclase class-3 family.</text>
</comment>
<dbReference type="RefSeq" id="WP_172186828.1">
    <property type="nucleotide sequence ID" value="NZ_CAWPPK010000190.1"/>
</dbReference>
<dbReference type="PANTHER" id="PTHR43081">
    <property type="entry name" value="ADENYLATE CYCLASE, TERMINAL-DIFFERENTIATION SPECIFIC-RELATED"/>
    <property type="match status" value="1"/>
</dbReference>
<dbReference type="Pfam" id="PF05226">
    <property type="entry name" value="CHASE2"/>
    <property type="match status" value="1"/>
</dbReference>
<dbReference type="Gene3D" id="3.30.70.1230">
    <property type="entry name" value="Nucleotide cyclase"/>
    <property type="match status" value="1"/>
</dbReference>
<gene>
    <name evidence="4" type="primary">cyaB_2</name>
    <name evidence="4" type="ORF">E5S67_01935</name>
</gene>
<dbReference type="InterPro" id="IPR001054">
    <property type="entry name" value="A/G_cyclase"/>
</dbReference>
<feature type="transmembrane region" description="Helical" evidence="2">
    <location>
        <begin position="296"/>
        <end position="317"/>
    </location>
</feature>
<feature type="domain" description="Guanylate cyclase" evidence="3">
    <location>
        <begin position="412"/>
        <end position="550"/>
    </location>
</feature>
<evidence type="ECO:0000259" key="3">
    <source>
        <dbReference type="PROSITE" id="PS50125"/>
    </source>
</evidence>
<keyword evidence="5" id="KW-1185">Reference proteome</keyword>
<dbReference type="EC" id="4.6.1.1" evidence="4"/>
<dbReference type="InterPro" id="IPR050697">
    <property type="entry name" value="Adenylyl/Guanylyl_Cyclase_3/4"/>
</dbReference>
<dbReference type="SUPFAM" id="SSF55073">
    <property type="entry name" value="Nucleotide cyclase"/>
    <property type="match status" value="1"/>
</dbReference>
<dbReference type="PROSITE" id="PS50125">
    <property type="entry name" value="GUANYLATE_CYCLASE_2"/>
    <property type="match status" value="1"/>
</dbReference>
<sequence>MKFKKWIDEHLKDNQLIGLRQYIITNPPWITGAIAGIMSVAMLQLGMWKPLEYLGYKTLFQIREAGILPNPGWDSRIAVIAIERHSLQEYGQFPWPRNRYAQLLEALKKSPPTAVGFDILFLDPSPKDDILAAAIAANAKVVLPRTIKEEPVASLKAVAAGVGHISQEADSDGITRNSKIFLNGIPNFGLAMTHRYNAANPQDPVLLPHSKNKQEKKVWVNWPGKTENLPTYAFVDVVEGKIPADALTNKLVLVGIVATGLDPISSPLNKTTAGVYLYAALVDNLLNQRLLRRLPVLIEILLLLGIGPLTALVLGNRGVTERIAIALGLPIVWIAAAALLFGLFFWWVPIAAPIGTLILSGTALQLREQYEKQQLMRLFEKHVAPETAQLIWERKAEIFEQGELEPQELTATVLFMDIRSFTSISEKMPPRDLLTWLNNYLEAMTNCIMDHGGVVDKYIGDAIMAVFGVPFCHTEYGQIQQDALNAVAACIAMHERLHQLNQQLRIERKPLIKFGIGLHTGQLVAGSVGGSRRLNYSVIGDAVNVAARLEAMNKEIVSDSPFNLLVTGRTFAYVRDRYEGQKVGSIQLRGKKELTVVYAIMGEKH</sequence>
<feature type="transmembrane region" description="Helical" evidence="2">
    <location>
        <begin position="323"/>
        <end position="348"/>
    </location>
</feature>
<dbReference type="SMART" id="SM01080">
    <property type="entry name" value="CHASE2"/>
    <property type="match status" value="1"/>
</dbReference>
<protein>
    <submittedName>
        <fullName evidence="4">Adenylate cyclase 2</fullName>
        <ecNumber evidence="4">4.6.1.1</ecNumber>
    </submittedName>
</protein>
<keyword evidence="2" id="KW-0812">Transmembrane</keyword>
<dbReference type="SMART" id="SM00044">
    <property type="entry name" value="CYCc"/>
    <property type="match status" value="1"/>
</dbReference>
<comment type="caution">
    <text evidence="4">The sequence shown here is derived from an EMBL/GenBank/DDBJ whole genome shotgun (WGS) entry which is preliminary data.</text>
</comment>
<dbReference type="InterPro" id="IPR007890">
    <property type="entry name" value="CHASE2"/>
</dbReference>
<keyword evidence="4" id="KW-0456">Lyase</keyword>
<feature type="transmembrane region" description="Helical" evidence="2">
    <location>
        <begin position="29"/>
        <end position="48"/>
    </location>
</feature>